<evidence type="ECO:0000313" key="2">
    <source>
        <dbReference type="EMBL" id="MPY60219.1"/>
    </source>
</evidence>
<proteinExistence type="predicted"/>
<dbReference type="RefSeq" id="WP_152773701.1">
    <property type="nucleotide sequence ID" value="NZ_VJZC01000194.1"/>
</dbReference>
<reference evidence="2 3" key="1">
    <citation type="submission" date="2019-07" db="EMBL/GenBank/DDBJ databases">
        <title>New species of Amycolatopsis and Streptomyces.</title>
        <authorList>
            <person name="Duangmal K."/>
            <person name="Teo W.F.A."/>
            <person name="Lipun K."/>
        </authorList>
    </citation>
    <scope>NUCLEOTIDE SEQUENCE [LARGE SCALE GENOMIC DNA]</scope>
    <source>
        <strain evidence="2 3">NBRC 106415</strain>
    </source>
</reference>
<gene>
    <name evidence="2" type="ORF">FNH08_24500</name>
</gene>
<feature type="compositionally biased region" description="Polar residues" evidence="1">
    <location>
        <begin position="20"/>
        <end position="33"/>
    </location>
</feature>
<evidence type="ECO:0008006" key="4">
    <source>
        <dbReference type="Google" id="ProtNLM"/>
    </source>
</evidence>
<protein>
    <recommendedName>
        <fullName evidence="4">WXG100 family type VII secretion target</fullName>
    </recommendedName>
</protein>
<sequence length="118" mass="13170">MPLARGCAGARVREPENGLIQDQSTGRSSGLSNSDLIVDYDELNTMKSHFGKLSKEFNNCGANQGAMSDAYGHSKIISAMEEFSDNWDDHRKELMEQMKGTEDHVKKVIRGFEKIDSE</sequence>
<name>A0A5N8XL83_9ACTN</name>
<comment type="caution">
    <text evidence="2">The sequence shown here is derived from an EMBL/GenBank/DDBJ whole genome shotgun (WGS) entry which is preliminary data.</text>
</comment>
<organism evidence="2 3">
    <name type="scientific">Streptomyces spongiae</name>
    <dbReference type="NCBI Taxonomy" id="565072"/>
    <lineage>
        <taxon>Bacteria</taxon>
        <taxon>Bacillati</taxon>
        <taxon>Actinomycetota</taxon>
        <taxon>Actinomycetes</taxon>
        <taxon>Kitasatosporales</taxon>
        <taxon>Streptomycetaceae</taxon>
        <taxon>Streptomyces</taxon>
    </lineage>
</organism>
<dbReference type="Proteomes" id="UP000400924">
    <property type="component" value="Unassembled WGS sequence"/>
</dbReference>
<keyword evidence="3" id="KW-1185">Reference proteome</keyword>
<accession>A0A5N8XL83</accession>
<feature type="region of interest" description="Disordered" evidence="1">
    <location>
        <begin position="1"/>
        <end position="33"/>
    </location>
</feature>
<dbReference type="AlphaFoldDB" id="A0A5N8XL83"/>
<evidence type="ECO:0000313" key="3">
    <source>
        <dbReference type="Proteomes" id="UP000400924"/>
    </source>
</evidence>
<dbReference type="OrthoDB" id="4828169at2"/>
<dbReference type="EMBL" id="VJZC01000194">
    <property type="protein sequence ID" value="MPY60219.1"/>
    <property type="molecule type" value="Genomic_DNA"/>
</dbReference>
<evidence type="ECO:0000256" key="1">
    <source>
        <dbReference type="SAM" id="MobiDB-lite"/>
    </source>
</evidence>